<dbReference type="SUPFAM" id="SSF56281">
    <property type="entry name" value="Metallo-hydrolase/oxidoreductase"/>
    <property type="match status" value="1"/>
</dbReference>
<evidence type="ECO:0000313" key="3">
    <source>
        <dbReference type="Proteomes" id="UP000235828"/>
    </source>
</evidence>
<sequence length="349" mass="39152">MAAISTVALTSATTDEKGKFVNSEKAYETDASNLWEIIKAYTVSKRQSAQPNNALPLQPLTASKITQDEGDRIYRLGHSTILMKLDDKLVLTDPVLSERASPVQWAGPKRFHPSPISIDEMPQIDIVVISQDHYDHLDKHAVLALAEKVKHFVTPLKVGQTMVNWGVDAAKITELDWWESVSFEGIEFVATPAQHFSGRGLLDRNQTLWASWVIDSGSRKLFFSGDSGYFSGFKQIGDKYGPFDVTMVETGAYNDLWSDIHMMPEHSLQAHLDLRGQIMMPIHNGTFDLSLHDWFEPLERIQALAKQNDVTLLTPVFGQSVSLDDAAQNPKWWREPALGYKTDLLAQSQ</sequence>
<dbReference type="Proteomes" id="UP000235828">
    <property type="component" value="Chromosome B"/>
</dbReference>
<feature type="domain" description="Metallo-beta-lactamase" evidence="1">
    <location>
        <begin position="90"/>
        <end position="283"/>
    </location>
</feature>
<dbReference type="EMBL" id="LT960612">
    <property type="protein sequence ID" value="SON53026.1"/>
    <property type="molecule type" value="Genomic_DNA"/>
</dbReference>
<evidence type="ECO:0000313" key="2">
    <source>
        <dbReference type="EMBL" id="SON53026.1"/>
    </source>
</evidence>
<dbReference type="InterPro" id="IPR036866">
    <property type="entry name" value="RibonucZ/Hydroxyglut_hydro"/>
</dbReference>
<dbReference type="InterPro" id="IPR001279">
    <property type="entry name" value="Metallo-B-lactamas"/>
</dbReference>
<gene>
    <name evidence="2" type="ORF">VTAP4600_B1415</name>
</gene>
<accession>A0A2N8ZME0</accession>
<dbReference type="PANTHER" id="PTHR15032">
    <property type="entry name" value="N-ACYL-PHOSPHATIDYLETHANOLAMINE-HYDROLYZING PHOSPHOLIPASE D"/>
    <property type="match status" value="1"/>
</dbReference>
<reference evidence="2 3" key="1">
    <citation type="submission" date="2017-10" db="EMBL/GenBank/DDBJ databases">
        <authorList>
            <person name="Banno H."/>
            <person name="Chua N.-H."/>
        </authorList>
    </citation>
    <scope>NUCLEOTIDE SEQUENCE [LARGE SCALE GENOMIC DNA]</scope>
    <source>
        <strain evidence="2">Vibrio tapetis CECT4600</strain>
    </source>
</reference>
<protein>
    <recommendedName>
        <fullName evidence="1">Metallo-beta-lactamase domain-containing protein</fullName>
    </recommendedName>
</protein>
<keyword evidence="3" id="KW-1185">Reference proteome</keyword>
<dbReference type="AlphaFoldDB" id="A0A2N8ZME0"/>
<dbReference type="PANTHER" id="PTHR15032:SF4">
    <property type="entry name" value="N-ACYL-PHOSPHATIDYLETHANOLAMINE-HYDROLYZING PHOSPHOLIPASE D"/>
    <property type="match status" value="1"/>
</dbReference>
<name>A0A2N8ZME0_9VIBR</name>
<dbReference type="Pfam" id="PF12706">
    <property type="entry name" value="Lactamase_B_2"/>
    <property type="match status" value="1"/>
</dbReference>
<organism evidence="2 3">
    <name type="scientific">Vibrio tapetis subsp. tapetis</name>
    <dbReference type="NCBI Taxonomy" id="1671868"/>
    <lineage>
        <taxon>Bacteria</taxon>
        <taxon>Pseudomonadati</taxon>
        <taxon>Pseudomonadota</taxon>
        <taxon>Gammaproteobacteria</taxon>
        <taxon>Vibrionales</taxon>
        <taxon>Vibrionaceae</taxon>
        <taxon>Vibrio</taxon>
    </lineage>
</organism>
<proteinExistence type="predicted"/>
<dbReference type="KEGG" id="vta:B1415"/>
<dbReference type="GO" id="GO:0005737">
    <property type="term" value="C:cytoplasm"/>
    <property type="evidence" value="ECO:0007669"/>
    <property type="project" value="TreeGrafter"/>
</dbReference>
<dbReference type="Gene3D" id="3.60.15.10">
    <property type="entry name" value="Ribonuclease Z/Hydroxyacylglutathione hydrolase-like"/>
    <property type="match status" value="1"/>
</dbReference>
<evidence type="ECO:0000259" key="1">
    <source>
        <dbReference type="Pfam" id="PF12706"/>
    </source>
</evidence>